<gene>
    <name evidence="2" type="ORF">CC80DRAFT_278443</name>
</gene>
<feature type="region of interest" description="Disordered" evidence="1">
    <location>
        <begin position="1"/>
        <end position="20"/>
    </location>
</feature>
<keyword evidence="3" id="KW-1185">Reference proteome</keyword>
<evidence type="ECO:0000313" key="3">
    <source>
        <dbReference type="Proteomes" id="UP000800035"/>
    </source>
</evidence>
<evidence type="ECO:0000256" key="1">
    <source>
        <dbReference type="SAM" id="MobiDB-lite"/>
    </source>
</evidence>
<reference evidence="2" key="1">
    <citation type="journal article" date="2020" name="Stud. Mycol.">
        <title>101 Dothideomycetes genomes: a test case for predicting lifestyles and emergence of pathogens.</title>
        <authorList>
            <person name="Haridas S."/>
            <person name="Albert R."/>
            <person name="Binder M."/>
            <person name="Bloem J."/>
            <person name="Labutti K."/>
            <person name="Salamov A."/>
            <person name="Andreopoulos B."/>
            <person name="Baker S."/>
            <person name="Barry K."/>
            <person name="Bills G."/>
            <person name="Bluhm B."/>
            <person name="Cannon C."/>
            <person name="Castanera R."/>
            <person name="Culley D."/>
            <person name="Daum C."/>
            <person name="Ezra D."/>
            <person name="Gonzalez J."/>
            <person name="Henrissat B."/>
            <person name="Kuo A."/>
            <person name="Liang C."/>
            <person name="Lipzen A."/>
            <person name="Lutzoni F."/>
            <person name="Magnuson J."/>
            <person name="Mondo S."/>
            <person name="Nolan M."/>
            <person name="Ohm R."/>
            <person name="Pangilinan J."/>
            <person name="Park H.-J."/>
            <person name="Ramirez L."/>
            <person name="Alfaro M."/>
            <person name="Sun H."/>
            <person name="Tritt A."/>
            <person name="Yoshinaga Y."/>
            <person name="Zwiers L.-H."/>
            <person name="Turgeon B."/>
            <person name="Goodwin S."/>
            <person name="Spatafora J."/>
            <person name="Crous P."/>
            <person name="Grigoriev I."/>
        </authorList>
    </citation>
    <scope>NUCLEOTIDE SEQUENCE</scope>
    <source>
        <strain evidence="2">CBS 675.92</strain>
    </source>
</reference>
<proteinExistence type="predicted"/>
<dbReference type="Proteomes" id="UP000800035">
    <property type="component" value="Unassembled WGS sequence"/>
</dbReference>
<feature type="region of interest" description="Disordered" evidence="1">
    <location>
        <begin position="40"/>
        <end position="92"/>
    </location>
</feature>
<dbReference type="OrthoDB" id="3788377at2759"/>
<evidence type="ECO:0000313" key="2">
    <source>
        <dbReference type="EMBL" id="KAF1949196.1"/>
    </source>
</evidence>
<protein>
    <submittedName>
        <fullName evidence="2">Uncharacterized protein</fullName>
    </submittedName>
</protein>
<feature type="compositionally biased region" description="Polar residues" evidence="1">
    <location>
        <begin position="45"/>
        <end position="77"/>
    </location>
</feature>
<sequence length="185" mass="20512">MSSARLNPQSKAYQASPKQLSTYRQVDYYDGKSVRTIECRRGPPQQRTVSSDTLTIVSTTPRMRQTNYALTPSTTRSSDVRPDASVRPSPRPVHVTSAYRTRAFRPQTKAIIIQTTTPVDPAKASIISKMGSGYVSTPPPTPKIRRLPTPDLDELDERPFCNCCIDAHAVKYCASCGQCLKTSLF</sequence>
<name>A0A6A5TEK3_9PLEO</name>
<dbReference type="AlphaFoldDB" id="A0A6A5TEK3"/>
<dbReference type="EMBL" id="ML977040">
    <property type="protein sequence ID" value="KAF1949196.1"/>
    <property type="molecule type" value="Genomic_DNA"/>
</dbReference>
<organism evidence="2 3">
    <name type="scientific">Byssothecium circinans</name>
    <dbReference type="NCBI Taxonomy" id="147558"/>
    <lineage>
        <taxon>Eukaryota</taxon>
        <taxon>Fungi</taxon>
        <taxon>Dikarya</taxon>
        <taxon>Ascomycota</taxon>
        <taxon>Pezizomycotina</taxon>
        <taxon>Dothideomycetes</taxon>
        <taxon>Pleosporomycetidae</taxon>
        <taxon>Pleosporales</taxon>
        <taxon>Massarineae</taxon>
        <taxon>Massarinaceae</taxon>
        <taxon>Byssothecium</taxon>
    </lineage>
</organism>
<accession>A0A6A5TEK3</accession>